<dbReference type="PANTHER" id="PTHR33112:SF16">
    <property type="entry name" value="HETEROKARYON INCOMPATIBILITY DOMAIN-CONTAINING PROTEIN"/>
    <property type="match status" value="1"/>
</dbReference>
<evidence type="ECO:0000313" key="3">
    <source>
        <dbReference type="Proteomes" id="UP000078576"/>
    </source>
</evidence>
<gene>
    <name evidence="2" type="ORF">VP1G_01585</name>
</gene>
<evidence type="ECO:0000313" key="2">
    <source>
        <dbReference type="EMBL" id="KUI54263.1"/>
    </source>
</evidence>
<reference evidence="3" key="1">
    <citation type="submission" date="2014-12" db="EMBL/GenBank/DDBJ databases">
        <title>Genome Sequence of Valsa Canker Pathogens Uncovers a Specific Adaption of Colonization on Woody Bark.</title>
        <authorList>
            <person name="Yin Z."/>
            <person name="Liu H."/>
            <person name="Gao X."/>
            <person name="Li Z."/>
            <person name="Song N."/>
            <person name="Ke X."/>
            <person name="Dai Q."/>
            <person name="Wu Y."/>
            <person name="Sun Y."/>
            <person name="Xu J.-R."/>
            <person name="Kang Z.K."/>
            <person name="Wang L."/>
            <person name="Huang L."/>
        </authorList>
    </citation>
    <scope>NUCLEOTIDE SEQUENCE [LARGE SCALE GENOMIC DNA]</scope>
    <source>
        <strain evidence="3">SXYL134</strain>
    </source>
</reference>
<name>A0A194URJ0_CYTMA</name>
<dbReference type="EMBL" id="KN714672">
    <property type="protein sequence ID" value="KUI54263.1"/>
    <property type="molecule type" value="Genomic_DNA"/>
</dbReference>
<dbReference type="PANTHER" id="PTHR33112">
    <property type="entry name" value="DOMAIN PROTEIN, PUTATIVE-RELATED"/>
    <property type="match status" value="1"/>
</dbReference>
<dbReference type="STRING" id="694573.A0A194URJ0"/>
<dbReference type="InterPro" id="IPR010730">
    <property type="entry name" value="HET"/>
</dbReference>
<sequence length="346" mass="39926">MEVKLVNTKTEAQETKFYYVTLSHKWGDVPGKKPLRLMKDNLEEFKSGLKLRDLPKTFRNVIEFAARLSNVQYIWIDSLCIIQDSAEDWLIESSQMHQVYSRSFLNISATAAEHSHQGLHSKRNPKLLWEAEVNLNIEGLPESEPEKKKLDERRDYIRRCTLIDASYCEKLINQASVNKRGWVLQERLLAPRVLHFCQGEIAWECPEHSAAEGLPWGSPHFQRRRNDTLFAEIPLKGLEPLLHGKALRENRLQTMPEPDPHLLAEPVSEKRVYAMEIWNRIVEIYSKTELSFGKDKLPALSGIANRMSDDIGSDYLAGLWNWNLPSQLLWMVEPSPVFLLGVSRLA</sequence>
<dbReference type="Proteomes" id="UP000078576">
    <property type="component" value="Unassembled WGS sequence"/>
</dbReference>
<accession>A0A194URJ0</accession>
<feature type="domain" description="Heterokaryon incompatibility" evidence="1">
    <location>
        <begin position="19"/>
        <end position="186"/>
    </location>
</feature>
<dbReference type="Pfam" id="PF06985">
    <property type="entry name" value="HET"/>
    <property type="match status" value="1"/>
</dbReference>
<evidence type="ECO:0000259" key="1">
    <source>
        <dbReference type="Pfam" id="PF06985"/>
    </source>
</evidence>
<proteinExistence type="predicted"/>
<protein>
    <recommendedName>
        <fullName evidence="1">Heterokaryon incompatibility domain-containing protein</fullName>
    </recommendedName>
</protein>
<dbReference type="AlphaFoldDB" id="A0A194URJ0"/>
<dbReference type="OrthoDB" id="5362512at2759"/>
<organism evidence="2 3">
    <name type="scientific">Cytospora mali</name>
    <name type="common">Apple Valsa canker fungus</name>
    <name type="synonym">Valsa mali</name>
    <dbReference type="NCBI Taxonomy" id="578113"/>
    <lineage>
        <taxon>Eukaryota</taxon>
        <taxon>Fungi</taxon>
        <taxon>Dikarya</taxon>
        <taxon>Ascomycota</taxon>
        <taxon>Pezizomycotina</taxon>
        <taxon>Sordariomycetes</taxon>
        <taxon>Sordariomycetidae</taxon>
        <taxon>Diaporthales</taxon>
        <taxon>Cytosporaceae</taxon>
        <taxon>Cytospora</taxon>
    </lineage>
</organism>
<keyword evidence="3" id="KW-1185">Reference proteome</keyword>